<evidence type="ECO:0000313" key="3">
    <source>
        <dbReference type="Proteomes" id="UP000318288"/>
    </source>
</evidence>
<reference evidence="2 3" key="1">
    <citation type="submission" date="2019-02" db="EMBL/GenBank/DDBJ databases">
        <title>Deep-cultivation of Planctomycetes and their phenomic and genomic characterization uncovers novel biology.</title>
        <authorList>
            <person name="Wiegand S."/>
            <person name="Jogler M."/>
            <person name="Boedeker C."/>
            <person name="Pinto D."/>
            <person name="Vollmers J."/>
            <person name="Rivas-Marin E."/>
            <person name="Kohn T."/>
            <person name="Peeters S.H."/>
            <person name="Heuer A."/>
            <person name="Rast P."/>
            <person name="Oberbeckmann S."/>
            <person name="Bunk B."/>
            <person name="Jeske O."/>
            <person name="Meyerdierks A."/>
            <person name="Storesund J.E."/>
            <person name="Kallscheuer N."/>
            <person name="Luecker S."/>
            <person name="Lage O.M."/>
            <person name="Pohl T."/>
            <person name="Merkel B.J."/>
            <person name="Hornburger P."/>
            <person name="Mueller R.-W."/>
            <person name="Bruemmer F."/>
            <person name="Labrenz M."/>
            <person name="Spormann A.M."/>
            <person name="Op Den Camp H."/>
            <person name="Overmann J."/>
            <person name="Amann R."/>
            <person name="Jetten M.S.M."/>
            <person name="Mascher T."/>
            <person name="Medema M.H."/>
            <person name="Devos D.P."/>
            <person name="Kaster A.-K."/>
            <person name="Ovreas L."/>
            <person name="Rohde M."/>
            <person name="Galperin M.Y."/>
            <person name="Jogler C."/>
        </authorList>
    </citation>
    <scope>NUCLEOTIDE SEQUENCE [LARGE SCALE GENOMIC DNA]</scope>
    <source>
        <strain evidence="2 3">Poly51</strain>
    </source>
</reference>
<dbReference type="Proteomes" id="UP000318288">
    <property type="component" value="Unassembled WGS sequence"/>
</dbReference>
<dbReference type="EMBL" id="SJPW01000008">
    <property type="protein sequence ID" value="TWU46144.1"/>
    <property type="molecule type" value="Genomic_DNA"/>
</dbReference>
<dbReference type="OrthoDB" id="287770at2"/>
<keyword evidence="3" id="KW-1185">Reference proteome</keyword>
<accession>A0A5C6ECH4</accession>
<evidence type="ECO:0008006" key="4">
    <source>
        <dbReference type="Google" id="ProtNLM"/>
    </source>
</evidence>
<dbReference type="RefSeq" id="WP_146461840.1">
    <property type="nucleotide sequence ID" value="NZ_SJPW01000008.1"/>
</dbReference>
<evidence type="ECO:0000313" key="2">
    <source>
        <dbReference type="EMBL" id="TWU46144.1"/>
    </source>
</evidence>
<dbReference type="GO" id="GO:0020037">
    <property type="term" value="F:heme binding"/>
    <property type="evidence" value="ECO:0007669"/>
    <property type="project" value="InterPro"/>
</dbReference>
<keyword evidence="1" id="KW-0732">Signal</keyword>
<dbReference type="GO" id="GO:0009055">
    <property type="term" value="F:electron transfer activity"/>
    <property type="evidence" value="ECO:0007669"/>
    <property type="project" value="InterPro"/>
</dbReference>
<dbReference type="GO" id="GO:0005506">
    <property type="term" value="F:iron ion binding"/>
    <property type="evidence" value="ECO:0007669"/>
    <property type="project" value="InterPro"/>
</dbReference>
<gene>
    <name evidence="2" type="ORF">Poly51_55390</name>
</gene>
<dbReference type="InterPro" id="IPR010980">
    <property type="entry name" value="Cyt_c/b562"/>
</dbReference>
<proteinExistence type="predicted"/>
<comment type="caution">
    <text evidence="2">The sequence shown here is derived from an EMBL/GenBank/DDBJ whole genome shotgun (WGS) entry which is preliminary data.</text>
</comment>
<feature type="chain" id="PRO_5022776859" description="Cytochrome C" evidence="1">
    <location>
        <begin position="22"/>
        <end position="139"/>
    </location>
</feature>
<dbReference type="GO" id="GO:0022900">
    <property type="term" value="P:electron transport chain"/>
    <property type="evidence" value="ECO:0007669"/>
    <property type="project" value="InterPro"/>
</dbReference>
<feature type="signal peptide" evidence="1">
    <location>
        <begin position="1"/>
        <end position="21"/>
    </location>
</feature>
<sequence length="139" mass="15715" precursor="true">MKRIVCLSVVVCLTSINWLLATEPQENSPTNVTPLMRMKLDKSKAILEGLTLEDYDTIKSNARSLKLLSTEAGWNVIQSKEYAAQSSDFRRAADMVVQAAEDKDIHRAALGYVALTVRCIECHSYMRKHRVELMNLDVE</sequence>
<dbReference type="AlphaFoldDB" id="A0A5C6ECH4"/>
<protein>
    <recommendedName>
        <fullName evidence="4">Cytochrome C</fullName>
    </recommendedName>
</protein>
<evidence type="ECO:0000256" key="1">
    <source>
        <dbReference type="SAM" id="SignalP"/>
    </source>
</evidence>
<organism evidence="2 3">
    <name type="scientific">Rubripirellula tenax</name>
    <dbReference type="NCBI Taxonomy" id="2528015"/>
    <lineage>
        <taxon>Bacteria</taxon>
        <taxon>Pseudomonadati</taxon>
        <taxon>Planctomycetota</taxon>
        <taxon>Planctomycetia</taxon>
        <taxon>Pirellulales</taxon>
        <taxon>Pirellulaceae</taxon>
        <taxon>Rubripirellula</taxon>
    </lineage>
</organism>
<dbReference type="SUPFAM" id="SSF47175">
    <property type="entry name" value="Cytochromes"/>
    <property type="match status" value="1"/>
</dbReference>
<name>A0A5C6ECH4_9BACT</name>